<keyword evidence="1" id="KW-1133">Transmembrane helix</keyword>
<dbReference type="InterPro" id="IPR008620">
    <property type="entry name" value="FixH"/>
</dbReference>
<dbReference type="EMBL" id="SOZD01000005">
    <property type="protein sequence ID" value="TFF20650.1"/>
    <property type="molecule type" value="Genomic_DNA"/>
</dbReference>
<evidence type="ECO:0000313" key="4">
    <source>
        <dbReference type="Proteomes" id="UP000298179"/>
    </source>
</evidence>
<organism evidence="2 4">
    <name type="scientific">Jiella endophytica</name>
    <dbReference type="NCBI Taxonomy" id="2558362"/>
    <lineage>
        <taxon>Bacteria</taxon>
        <taxon>Pseudomonadati</taxon>
        <taxon>Pseudomonadota</taxon>
        <taxon>Alphaproteobacteria</taxon>
        <taxon>Hyphomicrobiales</taxon>
        <taxon>Aurantimonadaceae</taxon>
        <taxon>Jiella</taxon>
    </lineage>
</organism>
<accession>A0A4Y8RGR8</accession>
<comment type="caution">
    <text evidence="2">The sequence shown here is derived from an EMBL/GenBank/DDBJ whole genome shotgun (WGS) entry which is preliminary data.</text>
</comment>
<evidence type="ECO:0000313" key="2">
    <source>
        <dbReference type="EMBL" id="TFF20650.1"/>
    </source>
</evidence>
<dbReference type="Pfam" id="PF05751">
    <property type="entry name" value="FixH"/>
    <property type="match status" value="1"/>
</dbReference>
<dbReference type="RefSeq" id="WP_134759084.1">
    <property type="nucleotide sequence ID" value="NZ_SOZD01000001.1"/>
</dbReference>
<name>A0A4Y8RGR8_9HYPH</name>
<reference evidence="2 4" key="1">
    <citation type="submission" date="2019-03" db="EMBL/GenBank/DDBJ databases">
        <title>Jiella endophytica sp. nov., a novel endophytic bacterium isolated from root of Ficus microcarpa Linn. f.</title>
        <authorList>
            <person name="Tuo L."/>
        </authorList>
    </citation>
    <scope>NUCLEOTIDE SEQUENCE [LARGE SCALE GENOMIC DNA]</scope>
    <source>
        <strain evidence="2 4">CBS5Q-3</strain>
    </source>
</reference>
<dbReference type="PIRSF" id="PIRSF011386">
    <property type="entry name" value="FixH"/>
    <property type="match status" value="1"/>
</dbReference>
<keyword evidence="1" id="KW-0812">Transmembrane</keyword>
<evidence type="ECO:0000313" key="3">
    <source>
        <dbReference type="EMBL" id="TFF26951.1"/>
    </source>
</evidence>
<dbReference type="InterPro" id="IPR018037">
    <property type="entry name" value="FixH_proteobacterial"/>
</dbReference>
<dbReference type="OrthoDB" id="1495896at2"/>
<sequence>MSAEGRATREFTGRHMAIIMVAFFGTVISVNVTMAWYAETTWSGLVVSNSYVASQTFDTDTAVREREIARGWRVDTSYLDGRFRLHLRDAAGRPIEGAAVTVTIGHPVNANFDRTFTLSPAGGAYEGATALTAGRWEARVTIDKDGLAPWHRAVRFSVR</sequence>
<dbReference type="Proteomes" id="UP000298179">
    <property type="component" value="Unassembled WGS sequence"/>
</dbReference>
<keyword evidence="1" id="KW-0472">Membrane</keyword>
<keyword evidence="4" id="KW-1185">Reference proteome</keyword>
<dbReference type="EMBL" id="SOZD01000001">
    <property type="protein sequence ID" value="TFF26951.1"/>
    <property type="molecule type" value="Genomic_DNA"/>
</dbReference>
<protein>
    <submittedName>
        <fullName evidence="2">Cytochrome oxidase</fullName>
    </submittedName>
</protein>
<dbReference type="AlphaFoldDB" id="A0A4Y8RGR8"/>
<evidence type="ECO:0000256" key="1">
    <source>
        <dbReference type="SAM" id="Phobius"/>
    </source>
</evidence>
<feature type="transmembrane region" description="Helical" evidence="1">
    <location>
        <begin position="16"/>
        <end position="38"/>
    </location>
</feature>
<proteinExistence type="predicted"/>
<gene>
    <name evidence="3" type="ORF">E3C22_00220</name>
    <name evidence="2" type="ORF">E3C22_17260</name>
</gene>